<evidence type="ECO:0000313" key="3">
    <source>
        <dbReference type="Proteomes" id="UP000800094"/>
    </source>
</evidence>
<reference evidence="2" key="1">
    <citation type="journal article" date="2020" name="Stud. Mycol.">
        <title>101 Dothideomycetes genomes: a test case for predicting lifestyles and emergence of pathogens.</title>
        <authorList>
            <person name="Haridas S."/>
            <person name="Albert R."/>
            <person name="Binder M."/>
            <person name="Bloem J."/>
            <person name="Labutti K."/>
            <person name="Salamov A."/>
            <person name="Andreopoulos B."/>
            <person name="Baker S."/>
            <person name="Barry K."/>
            <person name="Bills G."/>
            <person name="Bluhm B."/>
            <person name="Cannon C."/>
            <person name="Castanera R."/>
            <person name="Culley D."/>
            <person name="Daum C."/>
            <person name="Ezra D."/>
            <person name="Gonzalez J."/>
            <person name="Henrissat B."/>
            <person name="Kuo A."/>
            <person name="Liang C."/>
            <person name="Lipzen A."/>
            <person name="Lutzoni F."/>
            <person name="Magnuson J."/>
            <person name="Mondo S."/>
            <person name="Nolan M."/>
            <person name="Ohm R."/>
            <person name="Pangilinan J."/>
            <person name="Park H.-J."/>
            <person name="Ramirez L."/>
            <person name="Alfaro M."/>
            <person name="Sun H."/>
            <person name="Tritt A."/>
            <person name="Yoshinaga Y."/>
            <person name="Zwiers L.-H."/>
            <person name="Turgeon B."/>
            <person name="Goodwin S."/>
            <person name="Spatafora J."/>
            <person name="Crous P."/>
            <person name="Grigoriev I."/>
        </authorList>
    </citation>
    <scope>NUCLEOTIDE SEQUENCE</scope>
    <source>
        <strain evidence="2">CBS 122368</strain>
    </source>
</reference>
<dbReference type="OrthoDB" id="10642491at2759"/>
<organism evidence="2 3">
    <name type="scientific">Trematosphaeria pertusa</name>
    <dbReference type="NCBI Taxonomy" id="390896"/>
    <lineage>
        <taxon>Eukaryota</taxon>
        <taxon>Fungi</taxon>
        <taxon>Dikarya</taxon>
        <taxon>Ascomycota</taxon>
        <taxon>Pezizomycotina</taxon>
        <taxon>Dothideomycetes</taxon>
        <taxon>Pleosporomycetidae</taxon>
        <taxon>Pleosporales</taxon>
        <taxon>Massarineae</taxon>
        <taxon>Trematosphaeriaceae</taxon>
        <taxon>Trematosphaeria</taxon>
    </lineage>
</organism>
<feature type="region of interest" description="Disordered" evidence="1">
    <location>
        <begin position="1"/>
        <end position="20"/>
    </location>
</feature>
<dbReference type="GeneID" id="54583293"/>
<protein>
    <submittedName>
        <fullName evidence="2">Uncharacterized protein</fullName>
    </submittedName>
</protein>
<accession>A0A6A6I3C5</accession>
<gene>
    <name evidence="2" type="ORF">BU26DRAFT_523098</name>
</gene>
<proteinExistence type="predicted"/>
<dbReference type="EMBL" id="ML987203">
    <property type="protein sequence ID" value="KAF2244452.1"/>
    <property type="molecule type" value="Genomic_DNA"/>
</dbReference>
<keyword evidence="3" id="KW-1185">Reference proteome</keyword>
<dbReference type="Proteomes" id="UP000800094">
    <property type="component" value="Unassembled WGS sequence"/>
</dbReference>
<evidence type="ECO:0000313" key="2">
    <source>
        <dbReference type="EMBL" id="KAF2244452.1"/>
    </source>
</evidence>
<dbReference type="RefSeq" id="XP_033679456.1">
    <property type="nucleotide sequence ID" value="XM_033829963.1"/>
</dbReference>
<evidence type="ECO:0000256" key="1">
    <source>
        <dbReference type="SAM" id="MobiDB-lite"/>
    </source>
</evidence>
<sequence length="151" mass="17484">MANQQRRMAPSLENELSEEDKKCRKHHNTLIQLFKEKTEPYKAACTAFISALADPELDRLVGRTWSEGLSRPVREKIRLLVDCSMDTPDLGALWPANGYLENYSIEDISEQTGEIYVCADVSRQNRAQVLELMFEDYIAEDKRDREACKRR</sequence>
<dbReference type="AlphaFoldDB" id="A0A6A6I3C5"/>
<name>A0A6A6I3C5_9PLEO</name>